<evidence type="ECO:0000256" key="1">
    <source>
        <dbReference type="ARBA" id="ARBA00000077"/>
    </source>
</evidence>
<protein>
    <recommendedName>
        <fullName evidence="7 14">Ribonuclease HIII</fullName>
        <shortName evidence="14">RNase HIII</shortName>
        <ecNumber evidence="6 14">3.1.26.4</ecNumber>
    </recommendedName>
</protein>
<comment type="cofactor">
    <cofactor evidence="14 15">
        <name>Mn(2+)</name>
        <dbReference type="ChEBI" id="CHEBI:29035"/>
    </cofactor>
    <cofactor evidence="14 15">
        <name>Mg(2+)</name>
        <dbReference type="ChEBI" id="CHEBI:18420"/>
    </cofactor>
    <text evidence="14 15">Manganese or magnesium. Binds 1 divalent metal ion per monomer in the absence of substrate. May bind a second metal ion after substrate binding.</text>
</comment>
<keyword evidence="11 14" id="KW-0255">Endonuclease</keyword>
<evidence type="ECO:0000256" key="12">
    <source>
        <dbReference type="ARBA" id="ARBA00022801"/>
    </source>
</evidence>
<evidence type="ECO:0000256" key="2">
    <source>
        <dbReference type="ARBA" id="ARBA00001946"/>
    </source>
</evidence>
<dbReference type="InterPro" id="IPR001352">
    <property type="entry name" value="RNase_HII/HIII"/>
</dbReference>
<dbReference type="PANTHER" id="PTHR10954:SF23">
    <property type="entry name" value="RIBONUCLEASE"/>
    <property type="match status" value="1"/>
</dbReference>
<keyword evidence="8 14" id="KW-0963">Cytoplasm</keyword>
<dbReference type="Pfam" id="PF01351">
    <property type="entry name" value="RNase_HII"/>
    <property type="match status" value="1"/>
</dbReference>
<dbReference type="InterPro" id="IPR012337">
    <property type="entry name" value="RNaseH-like_sf"/>
</dbReference>
<gene>
    <name evidence="14 17" type="primary">rnhC</name>
    <name evidence="17" type="ORF">IAD04_00065</name>
</gene>
<dbReference type="InterPro" id="IPR024567">
    <property type="entry name" value="RNase_HII/HIII_dom"/>
</dbReference>
<dbReference type="GO" id="GO:0003723">
    <property type="term" value="F:RNA binding"/>
    <property type="evidence" value="ECO:0007669"/>
    <property type="project" value="UniProtKB-UniRule"/>
</dbReference>
<dbReference type="Gene3D" id="3.30.420.10">
    <property type="entry name" value="Ribonuclease H-like superfamily/Ribonuclease H"/>
    <property type="match status" value="1"/>
</dbReference>
<evidence type="ECO:0000256" key="5">
    <source>
        <dbReference type="ARBA" id="ARBA00008378"/>
    </source>
</evidence>
<accession>A0A9D1K9F9</accession>
<dbReference type="CDD" id="cd06590">
    <property type="entry name" value="RNase_HII_bacteria_HIII_like"/>
    <property type="match status" value="1"/>
</dbReference>
<dbReference type="InterPro" id="IPR036397">
    <property type="entry name" value="RNaseH_sf"/>
</dbReference>
<comment type="caution">
    <text evidence="17">The sequence shown here is derived from an EMBL/GenBank/DDBJ whole genome shotgun (WGS) entry which is preliminary data.</text>
</comment>
<evidence type="ECO:0000256" key="7">
    <source>
        <dbReference type="ARBA" id="ARBA00021407"/>
    </source>
</evidence>
<organism evidence="17 18">
    <name type="scientific">Candidatus Caccosoma faecigallinarum</name>
    <dbReference type="NCBI Taxonomy" id="2840720"/>
    <lineage>
        <taxon>Bacteria</taxon>
        <taxon>Bacillati</taxon>
        <taxon>Bacillota</taxon>
        <taxon>Bacillota incertae sedis</taxon>
        <taxon>Candidatus Caccosoma</taxon>
    </lineage>
</organism>
<dbReference type="InterPro" id="IPR004641">
    <property type="entry name" value="RNase_HIII"/>
</dbReference>
<feature type="domain" description="RNase H type-2" evidence="16">
    <location>
        <begin position="74"/>
        <end position="290"/>
    </location>
</feature>
<dbReference type="PIRSF" id="PIRSF037748">
    <property type="entry name" value="RnhC"/>
    <property type="match status" value="1"/>
</dbReference>
<comment type="catalytic activity">
    <reaction evidence="1 14 15">
        <text>Endonucleolytic cleavage to 5'-phosphomonoester.</text>
        <dbReference type="EC" id="3.1.26.4"/>
    </reaction>
</comment>
<evidence type="ECO:0000313" key="17">
    <source>
        <dbReference type="EMBL" id="HIT16764.1"/>
    </source>
</evidence>
<reference evidence="17" key="1">
    <citation type="submission" date="2020-10" db="EMBL/GenBank/DDBJ databases">
        <authorList>
            <person name="Gilroy R."/>
        </authorList>
    </citation>
    <scope>NUCLEOTIDE SEQUENCE</scope>
    <source>
        <strain evidence="17">14508</strain>
    </source>
</reference>
<dbReference type="NCBIfam" id="TIGR00716">
    <property type="entry name" value="rnhC"/>
    <property type="match status" value="1"/>
</dbReference>
<evidence type="ECO:0000256" key="13">
    <source>
        <dbReference type="ARBA" id="ARBA00022842"/>
    </source>
</evidence>
<dbReference type="InterPro" id="IPR024568">
    <property type="entry name" value="RNase_HIII_N"/>
</dbReference>
<dbReference type="Pfam" id="PF11858">
    <property type="entry name" value="DUF3378"/>
    <property type="match status" value="1"/>
</dbReference>
<evidence type="ECO:0000256" key="15">
    <source>
        <dbReference type="PROSITE-ProRule" id="PRU01319"/>
    </source>
</evidence>
<dbReference type="GO" id="GO:0000287">
    <property type="term" value="F:magnesium ion binding"/>
    <property type="evidence" value="ECO:0007669"/>
    <property type="project" value="UniProtKB-UniRule"/>
</dbReference>
<dbReference type="GO" id="GO:0043137">
    <property type="term" value="P:DNA replication, removal of RNA primer"/>
    <property type="evidence" value="ECO:0007669"/>
    <property type="project" value="TreeGrafter"/>
</dbReference>
<keyword evidence="13 14" id="KW-0460">Magnesium</keyword>
<keyword evidence="9 14" id="KW-0540">Nuclease</keyword>
<feature type="binding site" evidence="14 15">
    <location>
        <position position="81"/>
    </location>
    <ligand>
        <name>a divalent metal cation</name>
        <dbReference type="ChEBI" id="CHEBI:60240"/>
    </ligand>
</feature>
<dbReference type="EMBL" id="DVKI01000002">
    <property type="protein sequence ID" value="HIT16764.1"/>
    <property type="molecule type" value="Genomic_DNA"/>
</dbReference>
<dbReference type="PROSITE" id="PS51975">
    <property type="entry name" value="RNASE_H_2"/>
    <property type="match status" value="1"/>
</dbReference>
<evidence type="ECO:0000256" key="11">
    <source>
        <dbReference type="ARBA" id="ARBA00022759"/>
    </source>
</evidence>
<evidence type="ECO:0000256" key="10">
    <source>
        <dbReference type="ARBA" id="ARBA00022723"/>
    </source>
</evidence>
<comment type="subcellular location">
    <subcellularLocation>
        <location evidence="4 14">Cytoplasm</location>
    </subcellularLocation>
</comment>
<evidence type="ECO:0000256" key="3">
    <source>
        <dbReference type="ARBA" id="ARBA00004065"/>
    </source>
</evidence>
<sequence>MAGNAYSFKANPQQVEKIIHFYDYCKVTANNPNILFRAATNAFTIQIYTNYTVLIQGSKAVNEYAIWQKMEDGFAHMGSDEVGTGDYFGPIVVACCLVQEADYPFLNQLGVKDSKQLDDKKIRLLAPLLMKRLKAKVSILSNTKYNQIYHSDHFNLNVIKSYLHNFLIAKLKEETKFEGPIIIDQFCDEELYFKYLKDYKATNVIRDVSFYIKAENQFMAVACASIIARYEFLKRMDQMSVELKRPLLKGASNEVDQLAIAIAKEHGLEYLKKYVKYNFANTKKVLKALQ</sequence>
<dbReference type="GO" id="GO:0006298">
    <property type="term" value="P:mismatch repair"/>
    <property type="evidence" value="ECO:0007669"/>
    <property type="project" value="TreeGrafter"/>
</dbReference>
<feature type="binding site" evidence="14 15">
    <location>
        <position position="80"/>
    </location>
    <ligand>
        <name>a divalent metal cation</name>
        <dbReference type="ChEBI" id="CHEBI:60240"/>
    </ligand>
</feature>
<name>A0A9D1K9F9_9FIRM</name>
<feature type="binding site" evidence="14 15">
    <location>
        <position position="184"/>
    </location>
    <ligand>
        <name>a divalent metal cation</name>
        <dbReference type="ChEBI" id="CHEBI:60240"/>
    </ligand>
</feature>
<keyword evidence="10 14" id="KW-0479">Metal-binding</keyword>
<keyword evidence="12 14" id="KW-0378">Hydrolase</keyword>
<dbReference type="EC" id="3.1.26.4" evidence="6 14"/>
<evidence type="ECO:0000256" key="9">
    <source>
        <dbReference type="ARBA" id="ARBA00022722"/>
    </source>
</evidence>
<dbReference type="HAMAP" id="MF_00053">
    <property type="entry name" value="RNase_HIII"/>
    <property type="match status" value="1"/>
</dbReference>
<evidence type="ECO:0000256" key="14">
    <source>
        <dbReference type="HAMAP-Rule" id="MF_00053"/>
    </source>
</evidence>
<comment type="similarity">
    <text evidence="5 14">Belongs to the RNase HII family. RnhC subfamily.</text>
</comment>
<evidence type="ECO:0000259" key="16">
    <source>
        <dbReference type="PROSITE" id="PS51975"/>
    </source>
</evidence>
<evidence type="ECO:0000256" key="8">
    <source>
        <dbReference type="ARBA" id="ARBA00022490"/>
    </source>
</evidence>
<evidence type="ECO:0000313" key="18">
    <source>
        <dbReference type="Proteomes" id="UP000886893"/>
    </source>
</evidence>
<dbReference type="PANTHER" id="PTHR10954">
    <property type="entry name" value="RIBONUCLEASE H2 SUBUNIT A"/>
    <property type="match status" value="1"/>
</dbReference>
<comment type="cofactor">
    <cofactor evidence="2">
        <name>Mg(2+)</name>
        <dbReference type="ChEBI" id="CHEBI:18420"/>
    </cofactor>
</comment>
<dbReference type="GO" id="GO:0004523">
    <property type="term" value="F:RNA-DNA hybrid ribonuclease activity"/>
    <property type="evidence" value="ECO:0007669"/>
    <property type="project" value="UniProtKB-UniRule"/>
</dbReference>
<dbReference type="InterPro" id="IPR012295">
    <property type="entry name" value="TBP_dom_sf"/>
</dbReference>
<dbReference type="SUPFAM" id="SSF53098">
    <property type="entry name" value="Ribonuclease H-like"/>
    <property type="match status" value="1"/>
</dbReference>
<dbReference type="AlphaFoldDB" id="A0A9D1K9F9"/>
<dbReference type="Gene3D" id="3.30.310.10">
    <property type="entry name" value="TATA-Binding Protein"/>
    <property type="match status" value="1"/>
</dbReference>
<comment type="function">
    <text evidence="3 14">Endonuclease that specifically degrades the RNA of RNA-DNA hybrids.</text>
</comment>
<dbReference type="GO" id="GO:0032299">
    <property type="term" value="C:ribonuclease H2 complex"/>
    <property type="evidence" value="ECO:0007669"/>
    <property type="project" value="TreeGrafter"/>
</dbReference>
<dbReference type="Proteomes" id="UP000886893">
    <property type="component" value="Unassembled WGS sequence"/>
</dbReference>
<evidence type="ECO:0000256" key="4">
    <source>
        <dbReference type="ARBA" id="ARBA00004496"/>
    </source>
</evidence>
<proteinExistence type="inferred from homology"/>
<evidence type="ECO:0000256" key="6">
    <source>
        <dbReference type="ARBA" id="ARBA00012180"/>
    </source>
</evidence>
<dbReference type="GO" id="GO:0005737">
    <property type="term" value="C:cytoplasm"/>
    <property type="evidence" value="ECO:0007669"/>
    <property type="project" value="UniProtKB-SubCell"/>
</dbReference>
<reference evidence="17" key="2">
    <citation type="journal article" date="2021" name="PeerJ">
        <title>Extensive microbial diversity within the chicken gut microbiome revealed by metagenomics and culture.</title>
        <authorList>
            <person name="Gilroy R."/>
            <person name="Ravi A."/>
            <person name="Getino M."/>
            <person name="Pursley I."/>
            <person name="Horton D.L."/>
            <person name="Alikhan N.F."/>
            <person name="Baker D."/>
            <person name="Gharbi K."/>
            <person name="Hall N."/>
            <person name="Watson M."/>
            <person name="Adriaenssens E.M."/>
            <person name="Foster-Nyarko E."/>
            <person name="Jarju S."/>
            <person name="Secka A."/>
            <person name="Antonio M."/>
            <person name="Oren A."/>
            <person name="Chaudhuri R.R."/>
            <person name="La Ragione R."/>
            <person name="Hildebrand F."/>
            <person name="Pallen M.J."/>
        </authorList>
    </citation>
    <scope>NUCLEOTIDE SEQUENCE</scope>
    <source>
        <strain evidence="17">14508</strain>
    </source>
</reference>